<dbReference type="Proteomes" id="UP000035352">
    <property type="component" value="Chromosome"/>
</dbReference>
<gene>
    <name evidence="16" type="ORF">AAW51_2960</name>
</gene>
<dbReference type="InterPro" id="IPR000834">
    <property type="entry name" value="Peptidase_M14"/>
</dbReference>
<dbReference type="FunFam" id="3.40.630.10:FF:000084">
    <property type="entry name" value="Carboxypeptidase B2"/>
    <property type="match status" value="1"/>
</dbReference>
<evidence type="ECO:0000256" key="7">
    <source>
        <dbReference type="ARBA" id="ARBA00022801"/>
    </source>
</evidence>
<dbReference type="STRING" id="413882.AAW51_2960"/>
<dbReference type="EMBL" id="CP011371">
    <property type="protein sequence ID" value="AKJ29651.1"/>
    <property type="molecule type" value="Genomic_DNA"/>
</dbReference>
<accession>A0A0G3BQJ8</accession>
<feature type="chain" id="PRO_5005183992" description="carboxypeptidase T" evidence="13">
    <location>
        <begin position="22"/>
        <end position="743"/>
    </location>
</feature>
<keyword evidence="3 16" id="KW-0121">Carboxypeptidase</keyword>
<dbReference type="PRINTS" id="PR00765">
    <property type="entry name" value="CRBOXYPTASEA"/>
</dbReference>
<evidence type="ECO:0000256" key="3">
    <source>
        <dbReference type="ARBA" id="ARBA00022645"/>
    </source>
</evidence>
<dbReference type="SUPFAM" id="SSF49299">
    <property type="entry name" value="PKD domain"/>
    <property type="match status" value="1"/>
</dbReference>
<evidence type="ECO:0000256" key="11">
    <source>
        <dbReference type="ARBA" id="ARBA00066554"/>
    </source>
</evidence>
<dbReference type="GO" id="GO:0004181">
    <property type="term" value="F:metallocarboxypeptidase activity"/>
    <property type="evidence" value="ECO:0007669"/>
    <property type="project" value="InterPro"/>
</dbReference>
<dbReference type="Pfam" id="PF00246">
    <property type="entry name" value="Peptidase_M14"/>
    <property type="match status" value="1"/>
</dbReference>
<dbReference type="SUPFAM" id="SSF53187">
    <property type="entry name" value="Zn-dependent exopeptidases"/>
    <property type="match status" value="1"/>
</dbReference>
<feature type="active site" description="Proton donor/acceptor" evidence="12">
    <location>
        <position position="425"/>
    </location>
</feature>
<keyword evidence="9" id="KW-0482">Metalloprotease</keyword>
<dbReference type="CDD" id="cd00146">
    <property type="entry name" value="PKD"/>
    <property type="match status" value="1"/>
</dbReference>
<keyword evidence="5" id="KW-0479">Metal-binding</keyword>
<comment type="cofactor">
    <cofactor evidence="1">
        <name>Zn(2+)</name>
        <dbReference type="ChEBI" id="CHEBI:29105"/>
    </cofactor>
</comment>
<evidence type="ECO:0000259" key="14">
    <source>
        <dbReference type="PROSITE" id="PS50093"/>
    </source>
</evidence>
<evidence type="ECO:0000256" key="12">
    <source>
        <dbReference type="PROSITE-ProRule" id="PRU01379"/>
    </source>
</evidence>
<dbReference type="Gene3D" id="2.60.40.10">
    <property type="entry name" value="Immunoglobulins"/>
    <property type="match status" value="1"/>
</dbReference>
<dbReference type="InterPro" id="IPR022409">
    <property type="entry name" value="PKD/Chitinase_dom"/>
</dbReference>
<evidence type="ECO:0000256" key="4">
    <source>
        <dbReference type="ARBA" id="ARBA00022670"/>
    </source>
</evidence>
<evidence type="ECO:0000256" key="1">
    <source>
        <dbReference type="ARBA" id="ARBA00001947"/>
    </source>
</evidence>
<dbReference type="PROSITE" id="PS50093">
    <property type="entry name" value="PKD"/>
    <property type="match status" value="1"/>
</dbReference>
<evidence type="ECO:0000256" key="9">
    <source>
        <dbReference type="ARBA" id="ARBA00023049"/>
    </source>
</evidence>
<dbReference type="PANTHER" id="PTHR11705">
    <property type="entry name" value="PROTEASE FAMILY M14 CARBOXYPEPTIDASE A,B"/>
    <property type="match status" value="1"/>
</dbReference>
<evidence type="ECO:0000313" key="17">
    <source>
        <dbReference type="Proteomes" id="UP000035352"/>
    </source>
</evidence>
<organism evidence="16 17">
    <name type="scientific">Caldimonas brevitalea</name>
    <dbReference type="NCBI Taxonomy" id="413882"/>
    <lineage>
        <taxon>Bacteria</taxon>
        <taxon>Pseudomonadati</taxon>
        <taxon>Pseudomonadota</taxon>
        <taxon>Betaproteobacteria</taxon>
        <taxon>Burkholderiales</taxon>
        <taxon>Sphaerotilaceae</taxon>
        <taxon>Caldimonas</taxon>
    </lineage>
</organism>
<dbReference type="GO" id="GO:0005615">
    <property type="term" value="C:extracellular space"/>
    <property type="evidence" value="ECO:0007669"/>
    <property type="project" value="TreeGrafter"/>
</dbReference>
<proteinExistence type="inferred from homology"/>
<keyword evidence="8" id="KW-0862">Zinc</keyword>
<keyword evidence="17" id="KW-1185">Reference proteome</keyword>
<dbReference type="InterPro" id="IPR013783">
    <property type="entry name" value="Ig-like_fold"/>
</dbReference>
<evidence type="ECO:0000256" key="10">
    <source>
        <dbReference type="ARBA" id="ARBA00050859"/>
    </source>
</evidence>
<name>A0A0G3BQJ8_9BURK</name>
<evidence type="ECO:0000313" key="16">
    <source>
        <dbReference type="EMBL" id="AKJ29651.1"/>
    </source>
</evidence>
<dbReference type="InterPro" id="IPR000601">
    <property type="entry name" value="PKD_dom"/>
</dbReference>
<evidence type="ECO:0000256" key="6">
    <source>
        <dbReference type="ARBA" id="ARBA00022729"/>
    </source>
</evidence>
<evidence type="ECO:0000256" key="13">
    <source>
        <dbReference type="SAM" id="SignalP"/>
    </source>
</evidence>
<evidence type="ECO:0000259" key="15">
    <source>
        <dbReference type="PROSITE" id="PS52035"/>
    </source>
</evidence>
<dbReference type="GO" id="GO:0008270">
    <property type="term" value="F:zinc ion binding"/>
    <property type="evidence" value="ECO:0007669"/>
    <property type="project" value="InterPro"/>
</dbReference>
<dbReference type="PATRIC" id="fig|413882.6.peg.3090"/>
<keyword evidence="4" id="KW-0645">Protease</keyword>
<dbReference type="PROSITE" id="PS52035">
    <property type="entry name" value="PEPTIDASE_M14"/>
    <property type="match status" value="1"/>
</dbReference>
<keyword evidence="7" id="KW-0378">Hydrolase</keyword>
<keyword evidence="6 13" id="KW-0732">Signal</keyword>
<protein>
    <recommendedName>
        <fullName evidence="11">carboxypeptidase T</fullName>
        <ecNumber evidence="11">3.4.17.18</ecNumber>
    </recommendedName>
</protein>
<dbReference type="InterPro" id="IPR035986">
    <property type="entry name" value="PKD_dom_sf"/>
</dbReference>
<dbReference type="CDD" id="cd06226">
    <property type="entry name" value="M14_CPT_like"/>
    <property type="match status" value="1"/>
</dbReference>
<reference evidence="16 17" key="1">
    <citation type="submission" date="2015-05" db="EMBL/GenBank/DDBJ databases">
        <authorList>
            <person name="Tang B."/>
            <person name="Yu Y."/>
        </authorList>
    </citation>
    <scope>NUCLEOTIDE SEQUENCE [LARGE SCALE GENOMIC DNA]</scope>
    <source>
        <strain evidence="16 17">DSM 7029</strain>
    </source>
</reference>
<dbReference type="EC" id="3.4.17.18" evidence="11"/>
<dbReference type="OrthoDB" id="9811296at2"/>
<dbReference type="RefSeq" id="WP_053013590.1">
    <property type="nucleotide sequence ID" value="NZ_CP011371.1"/>
</dbReference>
<comment type="similarity">
    <text evidence="2 12">Belongs to the peptidase M14 family.</text>
</comment>
<dbReference type="SMART" id="SM00631">
    <property type="entry name" value="Zn_pept"/>
    <property type="match status" value="1"/>
</dbReference>
<dbReference type="PANTHER" id="PTHR11705:SF119">
    <property type="entry name" value="OS02G0119300 PROTEIN"/>
    <property type="match status" value="1"/>
</dbReference>
<comment type="catalytic activity">
    <reaction evidence="10">
        <text>Releases a C-terminal residue, which may be hydrophobic or positively charged.</text>
        <dbReference type="EC" id="3.4.17.18"/>
    </reaction>
</comment>
<evidence type="ECO:0000256" key="8">
    <source>
        <dbReference type="ARBA" id="ARBA00022833"/>
    </source>
</evidence>
<feature type="domain" description="Peptidase M14" evidence="15">
    <location>
        <begin position="146"/>
        <end position="455"/>
    </location>
</feature>
<dbReference type="Gene3D" id="3.40.630.10">
    <property type="entry name" value="Zn peptidases"/>
    <property type="match status" value="1"/>
</dbReference>
<evidence type="ECO:0000256" key="2">
    <source>
        <dbReference type="ARBA" id="ARBA00005988"/>
    </source>
</evidence>
<dbReference type="KEGG" id="pbh:AAW51_2960"/>
<sequence length="743" mass="80597">MKKTMLSRGATLLVSAGFALAAPLASAGPEHSSAPSQLRAQERQRTEIYKAYFPDAATGRKAAISFHANLLQADYAQGYLVLELRRNEIAKLQRFGFRIEPAPEFIAKRDQFLADIESANAARQRNKSASAAATDVGIQAIPGYACYQTVEETFAAAEDIVTRHPNLAEWFSIGQSWQKLQGQGGYDLRVLKVTNKAVTGDKPKLLINSAIHAREYATAPLALDFARWLIDGYGKDADATWLVDHHEVHFLLHTNPDGRKKAEAGILWRKNVNTNYCPTGDWPGADLNRNFTFDWNVTNDEGSSGEQCSMVYRGPSPSSEPEVAALENYIRKIWPDRRGPARTDAAPPDTSGIHLDIHSYSQLVLWPWGTGTEPAPNGDALQTLGRRFAFFNKYTPTQSIGLYPTDGTSDGPSYGELGVAAYTFELGTSFFQDCTAYQNTIRPDNLPALVYAAKVSRAPYLLPGGPDVNALLIYDEGGVPAGTEAWIEGAATDERYNNSNGTEPTHPITAVEAYIDVPPWVPGAVAVPLQPVDGRYDAKSERFQGVLNTKGLKTGRHLVYVRSRDASGQYGPVSAAFLNVSQAVPPVPLKAAFTADCTALTCQFDASASTGNIVAYAWNFGDGGHASGVKTGHTFSGPGSYKVTLTVSDNTATRTVSQDLTVKRPATIGLTANVKKLWLFGWVQLQWTGATGDRVDVYRNGSLLRTVRNDGSFNDLQPAGTWTYKVCQAGSTAVCSAEQTVSF</sequence>
<dbReference type="Pfam" id="PF18911">
    <property type="entry name" value="PKD_4"/>
    <property type="match status" value="1"/>
</dbReference>
<feature type="domain" description="PKD" evidence="14">
    <location>
        <begin position="585"/>
        <end position="662"/>
    </location>
</feature>
<dbReference type="AlphaFoldDB" id="A0A0G3BQJ8"/>
<dbReference type="PROSITE" id="PS00133">
    <property type="entry name" value="CARBOXYPEPT_ZN_2"/>
    <property type="match status" value="1"/>
</dbReference>
<dbReference type="GO" id="GO:0006508">
    <property type="term" value="P:proteolysis"/>
    <property type="evidence" value="ECO:0007669"/>
    <property type="project" value="UniProtKB-KW"/>
</dbReference>
<dbReference type="InterPro" id="IPR057247">
    <property type="entry name" value="CARBOXYPEPT_ZN_2"/>
</dbReference>
<evidence type="ECO:0000256" key="5">
    <source>
        <dbReference type="ARBA" id="ARBA00022723"/>
    </source>
</evidence>
<dbReference type="SMART" id="SM00089">
    <property type="entry name" value="PKD"/>
    <property type="match status" value="1"/>
</dbReference>
<feature type="signal peptide" evidence="13">
    <location>
        <begin position="1"/>
        <end position="21"/>
    </location>
</feature>